<evidence type="ECO:0000256" key="1">
    <source>
        <dbReference type="SAM" id="MobiDB-lite"/>
    </source>
</evidence>
<organism evidence="3 4">
    <name type="scientific">Diplogelasinospora grovesii</name>
    <dbReference type="NCBI Taxonomy" id="303347"/>
    <lineage>
        <taxon>Eukaryota</taxon>
        <taxon>Fungi</taxon>
        <taxon>Dikarya</taxon>
        <taxon>Ascomycota</taxon>
        <taxon>Pezizomycotina</taxon>
        <taxon>Sordariomycetes</taxon>
        <taxon>Sordariomycetidae</taxon>
        <taxon>Sordariales</taxon>
        <taxon>Diplogelasinosporaceae</taxon>
        <taxon>Diplogelasinospora</taxon>
    </lineage>
</organism>
<dbReference type="Proteomes" id="UP001303473">
    <property type="component" value="Unassembled WGS sequence"/>
</dbReference>
<feature type="domain" description="NodB homology" evidence="2">
    <location>
        <begin position="43"/>
        <end position="135"/>
    </location>
</feature>
<reference evidence="4" key="1">
    <citation type="journal article" date="2023" name="Mol. Phylogenet. Evol.">
        <title>Genome-scale phylogeny and comparative genomics of the fungal order Sordariales.</title>
        <authorList>
            <person name="Hensen N."/>
            <person name="Bonometti L."/>
            <person name="Westerberg I."/>
            <person name="Brannstrom I.O."/>
            <person name="Guillou S."/>
            <person name="Cros-Aarteil S."/>
            <person name="Calhoun S."/>
            <person name="Haridas S."/>
            <person name="Kuo A."/>
            <person name="Mondo S."/>
            <person name="Pangilinan J."/>
            <person name="Riley R."/>
            <person name="LaButti K."/>
            <person name="Andreopoulos B."/>
            <person name="Lipzen A."/>
            <person name="Chen C."/>
            <person name="Yan M."/>
            <person name="Daum C."/>
            <person name="Ng V."/>
            <person name="Clum A."/>
            <person name="Steindorff A."/>
            <person name="Ohm R.A."/>
            <person name="Martin F."/>
            <person name="Silar P."/>
            <person name="Natvig D.O."/>
            <person name="Lalanne C."/>
            <person name="Gautier V."/>
            <person name="Ament-Velasquez S.L."/>
            <person name="Kruys A."/>
            <person name="Hutchinson M.I."/>
            <person name="Powell A.J."/>
            <person name="Barry K."/>
            <person name="Miller A.N."/>
            <person name="Grigoriev I.V."/>
            <person name="Debuchy R."/>
            <person name="Gladieux P."/>
            <person name="Hiltunen Thoren M."/>
            <person name="Johannesson H."/>
        </authorList>
    </citation>
    <scope>NUCLEOTIDE SEQUENCE [LARGE SCALE GENOMIC DNA]</scope>
    <source>
        <strain evidence="4">CBS 340.73</strain>
    </source>
</reference>
<dbReference type="EMBL" id="MU853899">
    <property type="protein sequence ID" value="KAK3935975.1"/>
    <property type="molecule type" value="Genomic_DNA"/>
</dbReference>
<dbReference type="InterPro" id="IPR002509">
    <property type="entry name" value="NODB_dom"/>
</dbReference>
<proteinExistence type="predicted"/>
<evidence type="ECO:0000259" key="2">
    <source>
        <dbReference type="Pfam" id="PF01522"/>
    </source>
</evidence>
<dbReference type="SUPFAM" id="SSF88713">
    <property type="entry name" value="Glycoside hydrolase/deacetylase"/>
    <property type="match status" value="1"/>
</dbReference>
<evidence type="ECO:0000313" key="3">
    <source>
        <dbReference type="EMBL" id="KAK3935975.1"/>
    </source>
</evidence>
<dbReference type="PANTHER" id="PTHR47561:SF1">
    <property type="entry name" value="POLYSACCHARIDE DEACETYLASE FAMILY PROTEIN (AFU_ORTHOLOGUE AFUA_6G05030)"/>
    <property type="match status" value="1"/>
</dbReference>
<dbReference type="PANTHER" id="PTHR47561">
    <property type="entry name" value="POLYSACCHARIDE DEACETYLASE FAMILY PROTEIN (AFU_ORTHOLOGUE AFUA_6G05030)"/>
    <property type="match status" value="1"/>
</dbReference>
<name>A0AAN6S0H9_9PEZI</name>
<feature type="compositionally biased region" description="Polar residues" evidence="1">
    <location>
        <begin position="130"/>
        <end position="142"/>
    </location>
</feature>
<keyword evidence="4" id="KW-1185">Reference proteome</keyword>
<feature type="region of interest" description="Disordered" evidence="1">
    <location>
        <begin position="123"/>
        <end position="142"/>
    </location>
</feature>
<evidence type="ECO:0000313" key="4">
    <source>
        <dbReference type="Proteomes" id="UP001303473"/>
    </source>
</evidence>
<dbReference type="Gene3D" id="3.20.20.370">
    <property type="entry name" value="Glycoside hydrolase/deacetylase"/>
    <property type="match status" value="1"/>
</dbReference>
<gene>
    <name evidence="3" type="ORF">QBC46DRAFT_297107</name>
</gene>
<dbReference type="GO" id="GO:0016810">
    <property type="term" value="F:hydrolase activity, acting on carbon-nitrogen (but not peptide) bonds"/>
    <property type="evidence" value="ECO:0007669"/>
    <property type="project" value="InterPro"/>
</dbReference>
<dbReference type="InterPro" id="IPR011330">
    <property type="entry name" value="Glyco_hydro/deAcase_b/a-brl"/>
</dbReference>
<sequence length="298" mass="33665">MSQPRWPNGARATISFTMDNLGEAQDVNRGVWTAPIGTHPAVTNQLPRMLDLLSRYSLKATYFVEAWSLSVYPSVIKDLISRGHEVAWHGYQHEPWMSLSSSAEVTNFERSFSAAREQGVRYSGFRPPGGSTTKYPEHNTPSSTAQSFALLRRHGIRYVSPLETETVKLGIHLQSGSKQPGGDEGIVVLPFEWRAVDAFYYMDKFSSIRKDHGEQEGVLSPDDFRTFLLKQIEQTKENNGYMSILFHPFLQTSEDKFAVLGEVLQRLSADEDIWCAPCNEVAEWVAEHSDLFEKSRIG</sequence>
<dbReference type="Pfam" id="PF01522">
    <property type="entry name" value="Polysacc_deac_1"/>
    <property type="match status" value="1"/>
</dbReference>
<protein>
    <recommendedName>
        <fullName evidence="2">NodB homology domain-containing protein</fullName>
    </recommendedName>
</protein>
<accession>A0AAN6S0H9</accession>
<dbReference type="GO" id="GO:0005975">
    <property type="term" value="P:carbohydrate metabolic process"/>
    <property type="evidence" value="ECO:0007669"/>
    <property type="project" value="InterPro"/>
</dbReference>
<comment type="caution">
    <text evidence="3">The sequence shown here is derived from an EMBL/GenBank/DDBJ whole genome shotgun (WGS) entry which is preliminary data.</text>
</comment>
<dbReference type="AlphaFoldDB" id="A0AAN6S0H9"/>